<sequence length="131" mass="15057">MHRRVEEIRDRFIEEVGRLGESLGLNRMTCQMYGLLYLADSPLSLTEMSRLLHISKGSASLNIRKLQEWGAVKPVWRKGSNQNYYQANHDLWEIAKRRVKLGVEKRLDAIQESVAELTAKAKENNNGFSPT</sequence>
<dbReference type="InterPro" id="IPR052362">
    <property type="entry name" value="HTH-GbsR_regulator"/>
</dbReference>
<gene>
    <name evidence="4" type="ORF">COX46_02180</name>
</gene>
<dbReference type="CDD" id="cd00090">
    <property type="entry name" value="HTH_ARSR"/>
    <property type="match status" value="1"/>
</dbReference>
<keyword evidence="3" id="KW-0804">Transcription</keyword>
<reference evidence="4 5" key="1">
    <citation type="submission" date="2017-09" db="EMBL/GenBank/DDBJ databases">
        <title>Depth-based differentiation of microbial function through sediment-hosted aquifers and enrichment of novel symbionts in the deep terrestrial subsurface.</title>
        <authorList>
            <person name="Probst A.J."/>
            <person name="Ladd B."/>
            <person name="Jarett J.K."/>
            <person name="Geller-Mcgrath D.E."/>
            <person name="Sieber C.M."/>
            <person name="Emerson J.B."/>
            <person name="Anantharaman K."/>
            <person name="Thomas B.C."/>
            <person name="Malmstrom R."/>
            <person name="Stieglmeier M."/>
            <person name="Klingl A."/>
            <person name="Woyke T."/>
            <person name="Ryan C.M."/>
            <person name="Banfield J.F."/>
        </authorList>
    </citation>
    <scope>NUCLEOTIDE SEQUENCE [LARGE SCALE GENOMIC DNA]</scope>
    <source>
        <strain evidence="4">CG23_combo_of_CG06-09_8_20_14_all_48_7</strain>
    </source>
</reference>
<dbReference type="InterPro" id="IPR036390">
    <property type="entry name" value="WH_DNA-bd_sf"/>
</dbReference>
<evidence type="ECO:0000256" key="3">
    <source>
        <dbReference type="ARBA" id="ARBA00023163"/>
    </source>
</evidence>
<dbReference type="GO" id="GO:0003677">
    <property type="term" value="F:DNA binding"/>
    <property type="evidence" value="ECO:0007669"/>
    <property type="project" value="UniProtKB-KW"/>
</dbReference>
<keyword evidence="2" id="KW-0238">DNA-binding</keyword>
<comment type="caution">
    <text evidence="4">The sequence shown here is derived from an EMBL/GenBank/DDBJ whole genome shotgun (WGS) entry which is preliminary data.</text>
</comment>
<accession>A0A2G9YCJ9</accession>
<evidence type="ECO:0000313" key="4">
    <source>
        <dbReference type="EMBL" id="PIP16443.1"/>
    </source>
</evidence>
<dbReference type="Proteomes" id="UP000230392">
    <property type="component" value="Unassembled WGS sequence"/>
</dbReference>
<evidence type="ECO:0000256" key="1">
    <source>
        <dbReference type="ARBA" id="ARBA00023015"/>
    </source>
</evidence>
<dbReference type="GO" id="GO:0003700">
    <property type="term" value="F:DNA-binding transcription factor activity"/>
    <property type="evidence" value="ECO:0007669"/>
    <property type="project" value="InterPro"/>
</dbReference>
<evidence type="ECO:0000313" key="5">
    <source>
        <dbReference type="Proteomes" id="UP000230392"/>
    </source>
</evidence>
<feature type="non-terminal residue" evidence="4">
    <location>
        <position position="131"/>
    </location>
</feature>
<proteinExistence type="predicted"/>
<dbReference type="SUPFAM" id="SSF46785">
    <property type="entry name" value="Winged helix' DNA-binding domain"/>
    <property type="match status" value="1"/>
</dbReference>
<dbReference type="InterPro" id="IPR011991">
    <property type="entry name" value="ArsR-like_HTH"/>
</dbReference>
<dbReference type="PANTHER" id="PTHR38465">
    <property type="entry name" value="HTH-TYPE TRANSCRIPTIONAL REGULATOR MJ1563-RELATED"/>
    <property type="match status" value="1"/>
</dbReference>
<keyword evidence="1" id="KW-0805">Transcription regulation</keyword>
<dbReference type="Gene3D" id="1.10.10.10">
    <property type="entry name" value="Winged helix-like DNA-binding domain superfamily/Winged helix DNA-binding domain"/>
    <property type="match status" value="1"/>
</dbReference>
<evidence type="ECO:0000256" key="2">
    <source>
        <dbReference type="ARBA" id="ARBA00023125"/>
    </source>
</evidence>
<dbReference type="AlphaFoldDB" id="A0A2G9YCJ9"/>
<dbReference type="EMBL" id="PCRF01000102">
    <property type="protein sequence ID" value="PIP16443.1"/>
    <property type="molecule type" value="Genomic_DNA"/>
</dbReference>
<name>A0A2G9YCJ9_9BACT</name>
<dbReference type="InterPro" id="IPR036388">
    <property type="entry name" value="WH-like_DNA-bd_sf"/>
</dbReference>
<protein>
    <recommendedName>
        <fullName evidence="6">HTH marR-type domain-containing protein</fullName>
    </recommendedName>
</protein>
<organism evidence="4 5">
    <name type="scientific">bacterium (Candidatus Ratteibacteria) CG23_combo_of_CG06-09_8_20_14_all_48_7</name>
    <dbReference type="NCBI Taxonomy" id="2014292"/>
    <lineage>
        <taxon>Bacteria</taxon>
        <taxon>Candidatus Ratteibacteria</taxon>
    </lineage>
</organism>
<dbReference type="PANTHER" id="PTHR38465:SF1">
    <property type="entry name" value="HTH-TYPE TRANSCRIPTIONAL REGULATOR MJ1563-RELATED"/>
    <property type="match status" value="1"/>
</dbReference>
<evidence type="ECO:0008006" key="6">
    <source>
        <dbReference type="Google" id="ProtNLM"/>
    </source>
</evidence>